<dbReference type="EMBL" id="GBRH01198295">
    <property type="protein sequence ID" value="JAD99600.1"/>
    <property type="molecule type" value="Transcribed_RNA"/>
</dbReference>
<sequence>MREKLTAPSGSVHEILWRKKRTRVYPTSFEYISFLSNSLLSARAATI</sequence>
<dbReference type="AlphaFoldDB" id="A0A0A9EP53"/>
<organism evidence="1">
    <name type="scientific">Arundo donax</name>
    <name type="common">Giant reed</name>
    <name type="synonym">Donax arundinaceus</name>
    <dbReference type="NCBI Taxonomy" id="35708"/>
    <lineage>
        <taxon>Eukaryota</taxon>
        <taxon>Viridiplantae</taxon>
        <taxon>Streptophyta</taxon>
        <taxon>Embryophyta</taxon>
        <taxon>Tracheophyta</taxon>
        <taxon>Spermatophyta</taxon>
        <taxon>Magnoliopsida</taxon>
        <taxon>Liliopsida</taxon>
        <taxon>Poales</taxon>
        <taxon>Poaceae</taxon>
        <taxon>PACMAD clade</taxon>
        <taxon>Arundinoideae</taxon>
        <taxon>Arundineae</taxon>
        <taxon>Arundo</taxon>
    </lineage>
</organism>
<protein>
    <submittedName>
        <fullName evidence="1">Clathrin heavy chain, putative</fullName>
    </submittedName>
</protein>
<reference evidence="1" key="2">
    <citation type="journal article" date="2015" name="Data Brief">
        <title>Shoot transcriptome of the giant reed, Arundo donax.</title>
        <authorList>
            <person name="Barrero R.A."/>
            <person name="Guerrero F.D."/>
            <person name="Moolhuijzen P."/>
            <person name="Goolsby J.A."/>
            <person name="Tidwell J."/>
            <person name="Bellgard S.E."/>
            <person name="Bellgard M.I."/>
        </authorList>
    </citation>
    <scope>NUCLEOTIDE SEQUENCE</scope>
    <source>
        <tissue evidence="1">Shoot tissue taken approximately 20 cm above the soil surface</tissue>
    </source>
</reference>
<proteinExistence type="predicted"/>
<accession>A0A0A9EP53</accession>
<reference evidence="1" key="1">
    <citation type="submission" date="2014-09" db="EMBL/GenBank/DDBJ databases">
        <authorList>
            <person name="Magalhaes I.L.F."/>
            <person name="Oliveira U."/>
            <person name="Santos F.R."/>
            <person name="Vidigal T.H.D.A."/>
            <person name="Brescovit A.D."/>
            <person name="Santos A.J."/>
        </authorList>
    </citation>
    <scope>NUCLEOTIDE SEQUENCE</scope>
    <source>
        <tissue evidence="1">Shoot tissue taken approximately 20 cm above the soil surface</tissue>
    </source>
</reference>
<name>A0A0A9EP53_ARUDO</name>
<evidence type="ECO:0000313" key="1">
    <source>
        <dbReference type="EMBL" id="JAD99600.1"/>
    </source>
</evidence>